<dbReference type="RefSeq" id="WP_077306006.1">
    <property type="nucleotide sequence ID" value="NZ_CP016090.1"/>
</dbReference>
<organism evidence="2 3">
    <name type="scientific">Clostridium beijerinckii</name>
    <name type="common">Clostridium MP</name>
    <dbReference type="NCBI Taxonomy" id="1520"/>
    <lineage>
        <taxon>Bacteria</taxon>
        <taxon>Bacillati</taxon>
        <taxon>Bacillota</taxon>
        <taxon>Clostridia</taxon>
        <taxon>Eubacteriales</taxon>
        <taxon>Clostridiaceae</taxon>
        <taxon>Clostridium</taxon>
    </lineage>
</organism>
<comment type="caution">
    <text evidence="2">The sequence shown here is derived from an EMBL/GenBank/DDBJ whole genome shotgun (WGS) entry which is preliminary data.</text>
</comment>
<evidence type="ECO:0000313" key="3">
    <source>
        <dbReference type="Proteomes" id="UP000821656"/>
    </source>
</evidence>
<protein>
    <submittedName>
        <fullName evidence="2">Uncharacterized protein</fullName>
    </submittedName>
</protein>
<evidence type="ECO:0000313" key="2">
    <source>
        <dbReference type="EMBL" id="NRV07145.1"/>
    </source>
</evidence>
<name>A0A9Q5CB44_CLOBE</name>
<sequence>MRNQFRGRKENPNYSKEKLLSELRKIQLSGSREKLSYLGLEKLTGIPRRNWKKVSEYIDNINKGFDIEVTNFKCDLALPSIDEVFELYYGKNKQKLMEIFNDYNIYLNQMWEYYSRYDEVSDEYKKKIEKKELEKKNSEEEINNLKAQVDYYKRIYEEQCLNSTVKRKREEENIKSNCIYISKGDKSKLSMDFKKEFEKFLTEK</sequence>
<dbReference type="EMBL" id="JABSXK010000001">
    <property type="protein sequence ID" value="NRV07145.1"/>
    <property type="molecule type" value="Genomic_DNA"/>
</dbReference>
<accession>A0A9Q5CB44</accession>
<evidence type="ECO:0000256" key="1">
    <source>
        <dbReference type="SAM" id="Coils"/>
    </source>
</evidence>
<dbReference type="AlphaFoldDB" id="A0A9Q5CB44"/>
<keyword evidence="1" id="KW-0175">Coiled coil</keyword>
<reference evidence="2" key="1">
    <citation type="submission" date="2020-05" db="EMBL/GenBank/DDBJ databases">
        <title>Genomic insights into acetone-butanol-ethanol (ABE) fermentation by sequencing solventogenic clostridia strains.</title>
        <authorList>
            <person name="Brown S."/>
        </authorList>
    </citation>
    <scope>NUCLEOTIDE SEQUENCE</scope>
    <source>
        <strain evidence="2">DJ126</strain>
    </source>
</reference>
<gene>
    <name evidence="2" type="ORF">DFH45_000108</name>
</gene>
<proteinExistence type="predicted"/>
<feature type="coiled-coil region" evidence="1">
    <location>
        <begin position="114"/>
        <end position="155"/>
    </location>
</feature>
<dbReference type="Proteomes" id="UP000821656">
    <property type="component" value="Unassembled WGS sequence"/>
</dbReference>